<dbReference type="Proteomes" id="UP000198670">
    <property type="component" value="Unassembled WGS sequence"/>
</dbReference>
<evidence type="ECO:0000313" key="2">
    <source>
        <dbReference type="Proteomes" id="UP000198670"/>
    </source>
</evidence>
<organism evidence="1 2">
    <name type="scientific">Parapedobacter indicus</name>
    <dbReference type="NCBI Taxonomy" id="1477437"/>
    <lineage>
        <taxon>Bacteria</taxon>
        <taxon>Pseudomonadati</taxon>
        <taxon>Bacteroidota</taxon>
        <taxon>Sphingobacteriia</taxon>
        <taxon>Sphingobacteriales</taxon>
        <taxon>Sphingobacteriaceae</taxon>
        <taxon>Parapedobacter</taxon>
    </lineage>
</organism>
<proteinExistence type="predicted"/>
<gene>
    <name evidence="1" type="ORF">SAMN05444682_11648</name>
</gene>
<evidence type="ECO:0000313" key="1">
    <source>
        <dbReference type="EMBL" id="SFJ92693.1"/>
    </source>
</evidence>
<dbReference type="EMBL" id="FOQO01000016">
    <property type="protein sequence ID" value="SFJ92693.1"/>
    <property type="molecule type" value="Genomic_DNA"/>
</dbReference>
<name>A0A1I3VCF2_9SPHI</name>
<dbReference type="AlphaFoldDB" id="A0A1I3VCF2"/>
<accession>A0A1I3VCF2</accession>
<reference evidence="1 2" key="1">
    <citation type="submission" date="2016-10" db="EMBL/GenBank/DDBJ databases">
        <authorList>
            <person name="de Groot N.N."/>
        </authorList>
    </citation>
    <scope>NUCLEOTIDE SEQUENCE [LARGE SCALE GENOMIC DNA]</scope>
    <source>
        <strain evidence="1 2">RK1</strain>
    </source>
</reference>
<keyword evidence="2" id="KW-1185">Reference proteome</keyword>
<dbReference type="STRING" id="1477437.SAMN05444682_11648"/>
<protein>
    <submittedName>
        <fullName evidence="1">Uncharacterized protein</fullName>
    </submittedName>
</protein>
<sequence length="41" mass="5205">MLYIYIKWTKYFQKLEIVRFAKSFYLTFLDRSFKRAVFQKS</sequence>